<dbReference type="EMBL" id="CP000612">
    <property type="protein sequence ID" value="ABO49656.1"/>
    <property type="molecule type" value="Genomic_DNA"/>
</dbReference>
<dbReference type="Pfam" id="PF06050">
    <property type="entry name" value="HGD-D"/>
    <property type="match status" value="1"/>
</dbReference>
<dbReference type="HOGENOM" id="CLU_079876_0_0_9"/>
<evidence type="ECO:0000259" key="1">
    <source>
        <dbReference type="Pfam" id="PF09989"/>
    </source>
</evidence>
<organism evidence="2 3">
    <name type="scientific">Desulforamulus reducens (strain ATCC BAA-1160 / DSM 100696 / MI-1)</name>
    <name type="common">Desulfotomaculum reducens</name>
    <dbReference type="NCBI Taxonomy" id="349161"/>
    <lineage>
        <taxon>Bacteria</taxon>
        <taxon>Bacillati</taxon>
        <taxon>Bacillota</taxon>
        <taxon>Clostridia</taxon>
        <taxon>Eubacteriales</taxon>
        <taxon>Peptococcaceae</taxon>
        <taxon>Desulforamulus</taxon>
    </lineage>
</organism>
<dbReference type="STRING" id="349161.Dred_1121"/>
<dbReference type="Proteomes" id="UP000001556">
    <property type="component" value="Chromosome"/>
</dbReference>
<name>A4J3K3_DESRM</name>
<dbReference type="InterPro" id="IPR051805">
    <property type="entry name" value="Dehydratase_Activator_Redct"/>
</dbReference>
<dbReference type="Gene3D" id="3.40.50.11900">
    <property type="match status" value="1"/>
</dbReference>
<dbReference type="Pfam" id="PF09989">
    <property type="entry name" value="DUF2229"/>
    <property type="match status" value="1"/>
</dbReference>
<dbReference type="KEGG" id="drm:Dred_1121"/>
<reference evidence="2 3" key="1">
    <citation type="submission" date="2007-03" db="EMBL/GenBank/DDBJ databases">
        <title>Complete sequence of Desulfotomaculum reducens MI-1.</title>
        <authorList>
            <consortium name="US DOE Joint Genome Institute"/>
            <person name="Copeland A."/>
            <person name="Lucas S."/>
            <person name="Lapidus A."/>
            <person name="Barry K."/>
            <person name="Detter J.C."/>
            <person name="Glavina del Rio T."/>
            <person name="Hammon N."/>
            <person name="Israni S."/>
            <person name="Dalin E."/>
            <person name="Tice H."/>
            <person name="Pitluck S."/>
            <person name="Sims D."/>
            <person name="Brettin T."/>
            <person name="Bruce D."/>
            <person name="Han C."/>
            <person name="Tapia R."/>
            <person name="Schmutz J."/>
            <person name="Larimer F."/>
            <person name="Land M."/>
            <person name="Hauser L."/>
            <person name="Kyrpides N."/>
            <person name="Kim E."/>
            <person name="Tebo B.M."/>
            <person name="Richardson P."/>
        </authorList>
    </citation>
    <scope>NUCLEOTIDE SEQUENCE [LARGE SCALE GENOMIC DNA]</scope>
    <source>
        <strain evidence="2 3">MI-1</strain>
    </source>
</reference>
<dbReference type="PANTHER" id="PTHR32329:SF2">
    <property type="entry name" value="BIFUNCTIONAL PROTEIN [INCLUDES 2-HYDROXYACYL-COA DEHYDRATASE (N-TER) AND ITS ACTIVATOR DOMAIN (C_TERM)"/>
    <property type="match status" value="1"/>
</dbReference>
<dbReference type="InterPro" id="IPR018709">
    <property type="entry name" value="CoA_activase_DUF2229"/>
</dbReference>
<protein>
    <recommendedName>
        <fullName evidence="1">DUF2229 domain-containing protein</fullName>
    </recommendedName>
</protein>
<feature type="domain" description="DUF2229" evidence="1">
    <location>
        <begin position="5"/>
        <end position="224"/>
    </location>
</feature>
<dbReference type="InterPro" id="IPR010327">
    <property type="entry name" value="FldB/FldC_alpha/beta"/>
</dbReference>
<proteinExistence type="predicted"/>
<accession>A4J3K3</accession>
<gene>
    <name evidence="2" type="ordered locus">Dred_1121</name>
</gene>
<keyword evidence="3" id="KW-1185">Reference proteome</keyword>
<evidence type="ECO:0000313" key="2">
    <source>
        <dbReference type="EMBL" id="ABO49656.1"/>
    </source>
</evidence>
<evidence type="ECO:0000313" key="3">
    <source>
        <dbReference type="Proteomes" id="UP000001556"/>
    </source>
</evidence>
<dbReference type="PANTHER" id="PTHR32329">
    <property type="entry name" value="BIFUNCTIONAL PROTEIN [INCLUDES 2-HYDROXYACYL-COA DEHYDRATASE (N-TER) AND ITS ACTIVATOR DOMAIN (C_TERM)-RELATED"/>
    <property type="match status" value="1"/>
</dbReference>
<dbReference type="eggNOG" id="COG3580">
    <property type="taxonomic scope" value="Bacteria"/>
</dbReference>
<dbReference type="AlphaFoldDB" id="A4J3K3"/>
<sequence>MMPVRVGIPRALFYYYYFPLWKEFLEQLGAEVVVSDRTTKEILTRGLEHCVDEACLPIKLAFGHVQNLADKGVDIIFLPRIVSVAKQEYICPKFLGFPDMVRQNIKNLPMIMDTNINLRKRKSDAGIFAREVGTAIGKGSVKSRLAFWQGQYKHKGYLRLLEQGLLPDEAISVLDGKERKDKVSDTDLTVAVIGHPYNIYDPFISMNIINRLKNLGVQVLTADNLTEQMINQGVKQLPKKLFWTLSRRVTGGALYYHEKGMVDGIIHVAAFACGPDSMTGELIERFIRREGKMPFMNINLDEHTGEAGIVTRVEAFLDMMRWRRAIV</sequence>